<evidence type="ECO:0000313" key="2">
    <source>
        <dbReference type="Proteomes" id="UP000662747"/>
    </source>
</evidence>
<dbReference type="Proteomes" id="UP000662747">
    <property type="component" value="Chromosome"/>
</dbReference>
<gene>
    <name evidence="1" type="ORF">JY651_48945</name>
</gene>
<keyword evidence="2" id="KW-1185">Reference proteome</keyword>
<sequence length="153" mass="17067">MTMLAVEEGGDGSSALSFSRDEFSDGGFSFQWGVEQVAEIRVEHYDTGDYEDVSGVRYVFQRVLESHPVESGSRFEMKFWSAPPDDFPEDFLVRKGTGFQLQGKELIECDTEALCTQLGGYTLGENAFALELSYPDAETGHLQLHAIREVPKP</sequence>
<organism evidence="1 2">
    <name type="scientific">Pyxidicoccus parkwayensis</name>
    <dbReference type="NCBI Taxonomy" id="2813578"/>
    <lineage>
        <taxon>Bacteria</taxon>
        <taxon>Pseudomonadati</taxon>
        <taxon>Myxococcota</taxon>
        <taxon>Myxococcia</taxon>
        <taxon>Myxococcales</taxon>
        <taxon>Cystobacterineae</taxon>
        <taxon>Myxococcaceae</taxon>
        <taxon>Pyxidicoccus</taxon>
    </lineage>
</organism>
<evidence type="ECO:0000313" key="1">
    <source>
        <dbReference type="EMBL" id="QSQ22940.1"/>
    </source>
</evidence>
<dbReference type="EMBL" id="CP071090">
    <property type="protein sequence ID" value="QSQ22940.1"/>
    <property type="molecule type" value="Genomic_DNA"/>
</dbReference>
<name>A0ABX7NVW1_9BACT</name>
<proteinExistence type="predicted"/>
<protein>
    <submittedName>
        <fullName evidence="1">Uncharacterized protein</fullName>
    </submittedName>
</protein>
<accession>A0ABX7NVW1</accession>
<reference evidence="1 2" key="1">
    <citation type="submission" date="2021-02" db="EMBL/GenBank/DDBJ databases">
        <title>De Novo genome assembly of isolated myxobacteria.</title>
        <authorList>
            <person name="Stevens D.C."/>
        </authorList>
    </citation>
    <scope>NUCLEOTIDE SEQUENCE [LARGE SCALE GENOMIC DNA]</scope>
    <source>
        <strain evidence="2">SCPEA02</strain>
    </source>
</reference>
<dbReference type="RefSeq" id="WP_206724516.1">
    <property type="nucleotide sequence ID" value="NZ_CP071090.1"/>
</dbReference>